<comment type="function">
    <text evidence="14">Receptor for angiotensin II, a vasoconstricting peptide. Signals primarily via a non-canonical G-protein- and beta-arrestin independent pathways. Cooperates with MTUS1 to inhibit ERK2 activation and cell proliferation.</text>
</comment>
<feature type="domain" description="G-protein coupled receptors family 1 profile" evidence="18">
    <location>
        <begin position="81"/>
        <end position="338"/>
    </location>
</feature>
<dbReference type="GO" id="GO:0019957">
    <property type="term" value="F:C-C chemokine binding"/>
    <property type="evidence" value="ECO:0007669"/>
    <property type="project" value="TreeGrafter"/>
</dbReference>
<keyword evidence="5 15" id="KW-0812">Transmembrane</keyword>
<dbReference type="PROSITE" id="PS50262">
    <property type="entry name" value="G_PROTEIN_RECEP_F1_2"/>
    <property type="match status" value="1"/>
</dbReference>
<dbReference type="InterPro" id="IPR000276">
    <property type="entry name" value="GPCR_Rhodpsn"/>
</dbReference>
<evidence type="ECO:0000256" key="16">
    <source>
        <dbReference type="SAM" id="MobiDB-lite"/>
    </source>
</evidence>
<dbReference type="InterPro" id="IPR050119">
    <property type="entry name" value="CCR1-9-like"/>
</dbReference>
<feature type="transmembrane region" description="Helical" evidence="17">
    <location>
        <begin position="274"/>
        <end position="298"/>
    </location>
</feature>
<evidence type="ECO:0000256" key="17">
    <source>
        <dbReference type="SAM" id="Phobius"/>
    </source>
</evidence>
<dbReference type="PRINTS" id="PR00241">
    <property type="entry name" value="ANGIOTENSINR"/>
</dbReference>
<dbReference type="SUPFAM" id="SSF81321">
    <property type="entry name" value="Family A G protein-coupled receptor-like"/>
    <property type="match status" value="1"/>
</dbReference>
<keyword evidence="11" id="KW-0325">Glycoprotein</keyword>
<evidence type="ECO:0000256" key="15">
    <source>
        <dbReference type="RuleBase" id="RU000688"/>
    </source>
</evidence>
<dbReference type="InParanoid" id="A0A6P5IK76"/>
<feature type="transmembrane region" description="Helical" evidence="17">
    <location>
        <begin position="141"/>
        <end position="160"/>
    </location>
</feature>
<dbReference type="GO" id="GO:0019722">
    <property type="term" value="P:calcium-mediated signaling"/>
    <property type="evidence" value="ECO:0007669"/>
    <property type="project" value="TreeGrafter"/>
</dbReference>
<evidence type="ECO:0000256" key="6">
    <source>
        <dbReference type="ARBA" id="ARBA00022989"/>
    </source>
</evidence>
<dbReference type="Proteomes" id="UP000515140">
    <property type="component" value="Unplaced"/>
</dbReference>
<dbReference type="Pfam" id="PF00001">
    <property type="entry name" value="7tm_1"/>
    <property type="match status" value="1"/>
</dbReference>
<dbReference type="InterPro" id="IPR017452">
    <property type="entry name" value="GPCR_Rhodpsn_7TM"/>
</dbReference>
<dbReference type="GO" id="GO:0008217">
    <property type="term" value="P:regulation of blood pressure"/>
    <property type="evidence" value="ECO:0007669"/>
    <property type="project" value="UniProtKB-ARBA"/>
</dbReference>
<evidence type="ECO:0000256" key="1">
    <source>
        <dbReference type="ARBA" id="ARBA00004651"/>
    </source>
</evidence>
<evidence type="ECO:0000256" key="2">
    <source>
        <dbReference type="ARBA" id="ARBA00011129"/>
    </source>
</evidence>
<dbReference type="FunFam" id="1.20.1070.10:FF:000161">
    <property type="entry name" value="type-2 angiotensin II receptor"/>
    <property type="match status" value="1"/>
</dbReference>
<feature type="transmembrane region" description="Helical" evidence="17">
    <location>
        <begin position="237"/>
        <end position="254"/>
    </location>
</feature>
<sequence>MTSDLSSQRFQADISLTPFDIKNSYSSSIKSENMVNDPYIGPINTSNNNASTAKCALKLAGYHLAFIPALYYIIFVLGLIGNSVVVSLFCCHRGPKKVASIYIFNLAMADLLFLATLPLWATYYSYGYNWFFGSVMCKISSALLCLNMYASVFFITCMSIDRYQAVVYPFQSQRRTPWQMSFIVPLVWGLACVSSLPTFYFRDIKPIDHLGVNACIMAFPPEKYSQWSAGMAFMKNALGFVIPLVFIATCYAGIRKHLMKASGFGKNQLMRDRVLKMAAAVVLAFVVCWLPFHVLTFLDTLAWLHVITNCDVISAIDTAMPFGICMGFANSCINPFLYCFVGNQFQERCRRLFKLRVSQLRKNRDSMSSRKGNSLKEVETLME</sequence>
<dbReference type="GO" id="GO:0051387">
    <property type="term" value="P:negative regulation of neurotrophin TRK receptor signaling pathway"/>
    <property type="evidence" value="ECO:0007669"/>
    <property type="project" value="Ensembl"/>
</dbReference>
<evidence type="ECO:0000256" key="9">
    <source>
        <dbReference type="ARBA" id="ARBA00023157"/>
    </source>
</evidence>
<keyword evidence="8 17" id="KW-0472">Membrane</keyword>
<dbReference type="GO" id="GO:0006954">
    <property type="term" value="P:inflammatory response"/>
    <property type="evidence" value="ECO:0007669"/>
    <property type="project" value="InterPro"/>
</dbReference>
<feature type="transmembrane region" description="Helical" evidence="17">
    <location>
        <begin position="181"/>
        <end position="201"/>
    </location>
</feature>
<feature type="region of interest" description="Disordered" evidence="16">
    <location>
        <begin position="364"/>
        <end position="383"/>
    </location>
</feature>
<dbReference type="GO" id="GO:0007204">
    <property type="term" value="P:positive regulation of cytosolic calcium ion concentration"/>
    <property type="evidence" value="ECO:0007669"/>
    <property type="project" value="TreeGrafter"/>
</dbReference>
<evidence type="ECO:0000313" key="20">
    <source>
        <dbReference type="RefSeq" id="XP_020819154.1"/>
    </source>
</evidence>
<evidence type="ECO:0000256" key="13">
    <source>
        <dbReference type="ARBA" id="ARBA00032126"/>
    </source>
</evidence>
<protein>
    <recommendedName>
        <fullName evidence="3">Type-2 angiotensin II receptor</fullName>
    </recommendedName>
    <alternativeName>
        <fullName evidence="13">Angiotensin II type-2 receptor</fullName>
    </alternativeName>
</protein>
<feature type="transmembrane region" description="Helical" evidence="17">
    <location>
        <begin position="102"/>
        <end position="121"/>
    </location>
</feature>
<evidence type="ECO:0000313" key="19">
    <source>
        <dbReference type="Proteomes" id="UP000515140"/>
    </source>
</evidence>
<comment type="similarity">
    <text evidence="15">Belongs to the G-protein coupled receptor 1 family.</text>
</comment>
<dbReference type="KEGG" id="pcw:110192378"/>
<dbReference type="InterPro" id="IPR000147">
    <property type="entry name" value="ATII_AT2_rcpt"/>
</dbReference>
<feature type="transmembrane region" description="Helical" evidence="17">
    <location>
        <begin position="318"/>
        <end position="341"/>
    </location>
</feature>
<comment type="subunit">
    <text evidence="2">Interacts with MTUS1.</text>
</comment>
<dbReference type="OMA" id="TFNCSHK"/>
<organism evidence="19 20">
    <name type="scientific">Phascolarctos cinereus</name>
    <name type="common">Koala</name>
    <dbReference type="NCBI Taxonomy" id="38626"/>
    <lineage>
        <taxon>Eukaryota</taxon>
        <taxon>Metazoa</taxon>
        <taxon>Chordata</taxon>
        <taxon>Craniata</taxon>
        <taxon>Vertebrata</taxon>
        <taxon>Euteleostomi</taxon>
        <taxon>Mammalia</taxon>
        <taxon>Metatheria</taxon>
        <taxon>Diprotodontia</taxon>
        <taxon>Phascolarctidae</taxon>
        <taxon>Phascolarctos</taxon>
    </lineage>
</organism>
<keyword evidence="6 17" id="KW-1133">Transmembrane helix</keyword>
<dbReference type="PRINTS" id="PR00636">
    <property type="entry name" value="ANGIOTENSN2R"/>
</dbReference>
<dbReference type="RefSeq" id="XP_020819154.1">
    <property type="nucleotide sequence ID" value="XM_020963495.1"/>
</dbReference>
<evidence type="ECO:0000256" key="3">
    <source>
        <dbReference type="ARBA" id="ARBA00013651"/>
    </source>
</evidence>
<evidence type="ECO:0000256" key="11">
    <source>
        <dbReference type="ARBA" id="ARBA00023180"/>
    </source>
</evidence>
<dbReference type="GO" id="GO:0009897">
    <property type="term" value="C:external side of plasma membrane"/>
    <property type="evidence" value="ECO:0007669"/>
    <property type="project" value="TreeGrafter"/>
</dbReference>
<dbReference type="GO" id="GO:0030593">
    <property type="term" value="P:neutrophil chemotaxis"/>
    <property type="evidence" value="ECO:0007669"/>
    <property type="project" value="TreeGrafter"/>
</dbReference>
<evidence type="ECO:0000256" key="7">
    <source>
        <dbReference type="ARBA" id="ARBA00023040"/>
    </source>
</evidence>
<dbReference type="GO" id="GO:0042311">
    <property type="term" value="P:vasodilation"/>
    <property type="evidence" value="ECO:0007669"/>
    <property type="project" value="Ensembl"/>
</dbReference>
<feature type="transmembrane region" description="Helical" evidence="17">
    <location>
        <begin position="69"/>
        <end position="90"/>
    </location>
</feature>
<dbReference type="CTD" id="186"/>
<keyword evidence="7 15" id="KW-0297">G-protein coupled receptor</keyword>
<reference evidence="20" key="1">
    <citation type="submission" date="2025-08" db="UniProtKB">
        <authorList>
            <consortium name="RefSeq"/>
        </authorList>
    </citation>
    <scope>IDENTIFICATION</scope>
    <source>
        <tissue evidence="20">Spleen</tissue>
    </source>
</reference>
<dbReference type="CDD" id="cd15191">
    <property type="entry name" value="7tmA_AT2R"/>
    <property type="match status" value="1"/>
</dbReference>
<name>A0A6P5IK76_PHACI</name>
<evidence type="ECO:0000256" key="8">
    <source>
        <dbReference type="ARBA" id="ARBA00023136"/>
    </source>
</evidence>
<dbReference type="GO" id="GO:2001238">
    <property type="term" value="P:positive regulation of extrinsic apoptotic signaling pathway"/>
    <property type="evidence" value="ECO:0007669"/>
    <property type="project" value="Ensembl"/>
</dbReference>
<dbReference type="GeneID" id="110192378"/>
<evidence type="ECO:0000256" key="14">
    <source>
        <dbReference type="ARBA" id="ARBA00045573"/>
    </source>
</evidence>
<evidence type="ECO:0000256" key="12">
    <source>
        <dbReference type="ARBA" id="ARBA00023224"/>
    </source>
</evidence>
<dbReference type="Gene3D" id="1.20.1070.10">
    <property type="entry name" value="Rhodopsin 7-helix transmembrane proteins"/>
    <property type="match status" value="1"/>
</dbReference>
<accession>A0A6P5IK76</accession>
<evidence type="ECO:0000256" key="4">
    <source>
        <dbReference type="ARBA" id="ARBA00022475"/>
    </source>
</evidence>
<dbReference type="InterPro" id="IPR000248">
    <property type="entry name" value="ATII_rcpt"/>
</dbReference>
<dbReference type="PROSITE" id="PS00237">
    <property type="entry name" value="G_PROTEIN_RECEP_F1_1"/>
    <property type="match status" value="1"/>
</dbReference>
<dbReference type="AlphaFoldDB" id="A0A6P5IK76"/>
<keyword evidence="9" id="KW-1015">Disulfide bond</keyword>
<evidence type="ECO:0000256" key="10">
    <source>
        <dbReference type="ARBA" id="ARBA00023170"/>
    </source>
</evidence>
<dbReference type="GO" id="GO:0006955">
    <property type="term" value="P:immune response"/>
    <property type="evidence" value="ECO:0007669"/>
    <property type="project" value="TreeGrafter"/>
</dbReference>
<keyword evidence="19" id="KW-1185">Reference proteome</keyword>
<dbReference type="PRINTS" id="PR00237">
    <property type="entry name" value="GPCRRHODOPSN"/>
</dbReference>
<dbReference type="GO" id="GO:0016493">
    <property type="term" value="F:C-C chemokine receptor activity"/>
    <property type="evidence" value="ECO:0007669"/>
    <property type="project" value="TreeGrafter"/>
</dbReference>
<dbReference type="FunCoup" id="A0A6P5IK76">
    <property type="interactions" value="739"/>
</dbReference>
<keyword evidence="4" id="KW-1003">Cell membrane</keyword>
<keyword evidence="10 15" id="KW-0675">Receptor</keyword>
<proteinExistence type="inferred from homology"/>
<evidence type="ECO:0000259" key="18">
    <source>
        <dbReference type="PROSITE" id="PS50262"/>
    </source>
</evidence>
<dbReference type="PANTHER" id="PTHR10489">
    <property type="entry name" value="CELL ADHESION MOLECULE"/>
    <property type="match status" value="1"/>
</dbReference>
<dbReference type="PANTHER" id="PTHR10489:SF952">
    <property type="entry name" value="TYPE-2 ANGIOTENSIN II RECEPTOR"/>
    <property type="match status" value="1"/>
</dbReference>
<evidence type="ECO:0000256" key="5">
    <source>
        <dbReference type="ARBA" id="ARBA00022692"/>
    </source>
</evidence>
<gene>
    <name evidence="20" type="primary">AGTR2</name>
</gene>
<comment type="subcellular location">
    <subcellularLocation>
        <location evidence="1">Cell membrane</location>
        <topology evidence="1">Multi-pass membrane protein</topology>
    </subcellularLocation>
</comment>
<keyword evidence="12 15" id="KW-0807">Transducer</keyword>
<dbReference type="GO" id="GO:0004945">
    <property type="term" value="F:angiotensin type II receptor activity"/>
    <property type="evidence" value="ECO:0007669"/>
    <property type="project" value="Ensembl"/>
</dbReference>